<keyword evidence="4 8" id="KW-0378">Hydrolase</keyword>
<comment type="similarity">
    <text evidence="8">Belongs to the CRISPR-associated endonuclease Cas1 family.</text>
</comment>
<keyword evidence="3 8" id="KW-0255">Endonuclease</keyword>
<dbReference type="NCBIfam" id="TIGR00287">
    <property type="entry name" value="cas1"/>
    <property type="match status" value="1"/>
</dbReference>
<dbReference type="InterPro" id="IPR042206">
    <property type="entry name" value="CRISPR-assoc_Cas1_C"/>
</dbReference>
<comment type="cofactor">
    <cofactor evidence="8">
        <name>Mg(2+)</name>
        <dbReference type="ChEBI" id="CHEBI:18420"/>
    </cofactor>
    <cofactor evidence="8">
        <name>Mn(2+)</name>
        <dbReference type="ChEBI" id="CHEBI:29035"/>
    </cofactor>
</comment>
<comment type="function">
    <text evidence="8">CRISPR (clustered regularly interspaced short palindromic repeat), is an adaptive immune system that provides protection against mobile genetic elements (viruses, transposable elements and conjugative plasmids). CRISPR clusters contain spacers, sequences complementary to antecedent mobile elements, and target invading nucleic acids. CRISPR clusters are transcribed and processed into CRISPR RNA (crRNA). Acts as a dsDNA endonuclease. Involved in the integration of spacer DNA into the CRISPR cassette.</text>
</comment>
<evidence type="ECO:0000256" key="6">
    <source>
        <dbReference type="ARBA" id="ARBA00023118"/>
    </source>
</evidence>
<feature type="region of interest" description="Disordered" evidence="9">
    <location>
        <begin position="1"/>
        <end position="62"/>
    </location>
</feature>
<dbReference type="CDD" id="cd09719">
    <property type="entry name" value="Cas1_I-E"/>
    <property type="match status" value="1"/>
</dbReference>
<dbReference type="RefSeq" id="WP_340468665.1">
    <property type="nucleotide sequence ID" value="NZ_JBANBB010000001.1"/>
</dbReference>
<proteinExistence type="inferred from homology"/>
<comment type="caution">
    <text evidence="10">The sequence shown here is derived from an EMBL/GenBank/DDBJ whole genome shotgun (WGS) entry which is preliminary data.</text>
</comment>
<dbReference type="InterPro" id="IPR042211">
    <property type="entry name" value="CRISPR-assoc_Cas1_N"/>
</dbReference>
<keyword evidence="8" id="KW-0464">Manganese</keyword>
<comment type="subunit">
    <text evidence="8">Homodimer, forms a heterotetramer with a Cas2 homodimer.</text>
</comment>
<feature type="binding site" evidence="8">
    <location>
        <position position="197"/>
    </location>
    <ligand>
        <name>Mn(2+)</name>
        <dbReference type="ChEBI" id="CHEBI:29035"/>
    </ligand>
</feature>
<accession>A0ABU8ZLK9</accession>
<name>A0ABU8ZLK9_9BIFI</name>
<organism evidence="10 11">
    <name type="scientific">Bifidobacterium favimelis</name>
    <dbReference type="NCBI Taxonomy" id="3122979"/>
    <lineage>
        <taxon>Bacteria</taxon>
        <taxon>Bacillati</taxon>
        <taxon>Actinomycetota</taxon>
        <taxon>Actinomycetes</taxon>
        <taxon>Bifidobacteriales</taxon>
        <taxon>Bifidobacteriaceae</taxon>
        <taxon>Bifidobacterium</taxon>
    </lineage>
</organism>
<evidence type="ECO:0000256" key="4">
    <source>
        <dbReference type="ARBA" id="ARBA00022801"/>
    </source>
</evidence>
<keyword evidence="6 8" id="KW-0051">Antiviral defense</keyword>
<keyword evidence="5 8" id="KW-0460">Magnesium</keyword>
<feature type="binding site" evidence="8">
    <location>
        <position position="277"/>
    </location>
    <ligand>
        <name>Mn(2+)</name>
        <dbReference type="ChEBI" id="CHEBI:29035"/>
    </ligand>
</feature>
<gene>
    <name evidence="10" type="primary">cas1e</name>
    <name evidence="8" type="synonym">cas1</name>
    <name evidence="10" type="ORF">V8P97_01395</name>
</gene>
<evidence type="ECO:0000313" key="10">
    <source>
        <dbReference type="EMBL" id="MEK0306132.1"/>
    </source>
</evidence>
<feature type="compositionally biased region" description="Polar residues" evidence="9">
    <location>
        <begin position="30"/>
        <end position="40"/>
    </location>
</feature>
<evidence type="ECO:0000256" key="8">
    <source>
        <dbReference type="HAMAP-Rule" id="MF_01470"/>
    </source>
</evidence>
<keyword evidence="1 8" id="KW-0540">Nuclease</keyword>
<dbReference type="EC" id="3.1.-.-" evidence="8"/>
<keyword evidence="7 8" id="KW-0238">DNA-binding</keyword>
<evidence type="ECO:0000256" key="7">
    <source>
        <dbReference type="ARBA" id="ARBA00023125"/>
    </source>
</evidence>
<dbReference type="Proteomes" id="UP001373159">
    <property type="component" value="Unassembled WGS sequence"/>
</dbReference>
<dbReference type="InterPro" id="IPR019851">
    <property type="entry name" value="CRISPR-assoc_Cas1_ECOLI"/>
</dbReference>
<dbReference type="Gene3D" id="1.20.120.920">
    <property type="entry name" value="CRISPR-associated endonuclease Cas1, C-terminal domain"/>
    <property type="match status" value="1"/>
</dbReference>
<sequence>MPKPGSEFGDGPFPETGSAAERGRGVDDQVNPQTVSSQAPDGSDAARKPGRAGISGSPPPELGELVRVEDRLSFVYFEHCIINREDNAITVMDDSGTIHLPAANLGVLMLGPGTNITHQAMVVAGENGATVVWVGERGVRMYAFGRPLTHSSALLQRQAALVSNTRKRLGVARAMYQMRFLHEDVSACTMQQLRGREGARIRQVYRHWSTLTGVPWDKRTYDHEDFDAGSEINKALSAAHTCLYAIAHSVIVALGCSPGLGFVHVGHERSFVYDVADLYKAEISIPVAFRTAAQEPDDIGSATRRAMRDAVYDLSLMKRMSRDIPSLLGAATVTDTAGGDGDMDHVGLWDEKVGEVPAGRSYAGADAGPDGVMGHGSRHDFPNGADAYAGPDVNEDDLDDQGWDDQW</sequence>
<dbReference type="HAMAP" id="MF_01470">
    <property type="entry name" value="Cas1"/>
    <property type="match status" value="1"/>
</dbReference>
<dbReference type="InterPro" id="IPR002729">
    <property type="entry name" value="CRISPR-assoc_Cas1"/>
</dbReference>
<dbReference type="InterPro" id="IPR050646">
    <property type="entry name" value="Cas1"/>
</dbReference>
<dbReference type="NCBIfam" id="TIGR03638">
    <property type="entry name" value="cas1_ECOLI"/>
    <property type="match status" value="1"/>
</dbReference>
<protein>
    <recommendedName>
        <fullName evidence="8">CRISPR-associated endonuclease Cas1</fullName>
        <ecNumber evidence="8">3.1.-.-</ecNumber>
    </recommendedName>
</protein>
<feature type="region of interest" description="Disordered" evidence="9">
    <location>
        <begin position="359"/>
        <end position="407"/>
    </location>
</feature>
<keyword evidence="11" id="KW-1185">Reference proteome</keyword>
<dbReference type="Gene3D" id="3.100.10.20">
    <property type="entry name" value="CRISPR-associated endonuclease Cas1, N-terminal domain"/>
    <property type="match status" value="1"/>
</dbReference>
<keyword evidence="2 8" id="KW-0479">Metal-binding</keyword>
<dbReference type="PANTHER" id="PTHR34353">
    <property type="entry name" value="CRISPR-ASSOCIATED ENDONUCLEASE CAS1 1"/>
    <property type="match status" value="1"/>
</dbReference>
<dbReference type="EMBL" id="JBANBB010000001">
    <property type="protein sequence ID" value="MEK0306132.1"/>
    <property type="molecule type" value="Genomic_DNA"/>
</dbReference>
<evidence type="ECO:0000256" key="1">
    <source>
        <dbReference type="ARBA" id="ARBA00022722"/>
    </source>
</evidence>
<evidence type="ECO:0000256" key="2">
    <source>
        <dbReference type="ARBA" id="ARBA00022723"/>
    </source>
</evidence>
<feature type="compositionally biased region" description="Acidic residues" evidence="9">
    <location>
        <begin position="393"/>
        <end position="407"/>
    </location>
</feature>
<dbReference type="GO" id="GO:0004519">
    <property type="term" value="F:endonuclease activity"/>
    <property type="evidence" value="ECO:0007669"/>
    <property type="project" value="UniProtKB-KW"/>
</dbReference>
<dbReference type="Pfam" id="PF01867">
    <property type="entry name" value="Cas_Cas1"/>
    <property type="match status" value="2"/>
</dbReference>
<dbReference type="PANTHER" id="PTHR34353:SF3">
    <property type="entry name" value="CRISPR-ASSOCIATED ENDONUCLEASE CAS1"/>
    <property type="match status" value="1"/>
</dbReference>
<feature type="binding site" evidence="8">
    <location>
        <position position="264"/>
    </location>
    <ligand>
        <name>Mn(2+)</name>
        <dbReference type="ChEBI" id="CHEBI:29035"/>
    </ligand>
</feature>
<reference evidence="10 11" key="1">
    <citation type="submission" date="2024-02" db="EMBL/GenBank/DDBJ databases">
        <title>Bifidobacterium honeyensis sp. nov., isolated from the comb honey.</title>
        <authorList>
            <person name="Liu W."/>
            <person name="Li Y."/>
        </authorList>
    </citation>
    <scope>NUCLEOTIDE SEQUENCE [LARGE SCALE GENOMIC DNA]</scope>
    <source>
        <strain evidence="10 11">IMAU50988</strain>
    </source>
</reference>
<evidence type="ECO:0000256" key="3">
    <source>
        <dbReference type="ARBA" id="ARBA00022759"/>
    </source>
</evidence>
<dbReference type="InterPro" id="IPR033641">
    <property type="entry name" value="Cas1_I-E"/>
</dbReference>
<evidence type="ECO:0000256" key="5">
    <source>
        <dbReference type="ARBA" id="ARBA00022842"/>
    </source>
</evidence>
<evidence type="ECO:0000256" key="9">
    <source>
        <dbReference type="SAM" id="MobiDB-lite"/>
    </source>
</evidence>
<evidence type="ECO:0000313" key="11">
    <source>
        <dbReference type="Proteomes" id="UP001373159"/>
    </source>
</evidence>